<dbReference type="AlphaFoldDB" id="A0A4C1ZWX8"/>
<accession>A0A4C1ZWX8</accession>
<organism evidence="2 3">
    <name type="scientific">Eumeta variegata</name>
    <name type="common">Bagworm moth</name>
    <name type="synonym">Eumeta japonica</name>
    <dbReference type="NCBI Taxonomy" id="151549"/>
    <lineage>
        <taxon>Eukaryota</taxon>
        <taxon>Metazoa</taxon>
        <taxon>Ecdysozoa</taxon>
        <taxon>Arthropoda</taxon>
        <taxon>Hexapoda</taxon>
        <taxon>Insecta</taxon>
        <taxon>Pterygota</taxon>
        <taxon>Neoptera</taxon>
        <taxon>Endopterygota</taxon>
        <taxon>Lepidoptera</taxon>
        <taxon>Glossata</taxon>
        <taxon>Ditrysia</taxon>
        <taxon>Tineoidea</taxon>
        <taxon>Psychidae</taxon>
        <taxon>Oiketicinae</taxon>
        <taxon>Eumeta</taxon>
    </lineage>
</organism>
<sequence>MSRCELAATPPPAASASRRRGRHATDFAMLHCIRTAKSTISGYCELPTASLINRTRSATRRRRAARCAFPLRVGSSVRSKYFGKVREVALTARECRAGSTAAGGAAPARLRAATAPPTTSCACAQCNKKASTHADRTARRVNVLSMYLQVY</sequence>
<name>A0A4C1ZWX8_EUMVA</name>
<dbReference type="EMBL" id="BGZK01002143">
    <property type="protein sequence ID" value="GBP91117.1"/>
    <property type="molecule type" value="Genomic_DNA"/>
</dbReference>
<evidence type="ECO:0000256" key="1">
    <source>
        <dbReference type="SAM" id="MobiDB-lite"/>
    </source>
</evidence>
<feature type="region of interest" description="Disordered" evidence="1">
    <location>
        <begin position="1"/>
        <end position="20"/>
    </location>
</feature>
<reference evidence="2 3" key="1">
    <citation type="journal article" date="2019" name="Commun. Biol.">
        <title>The bagworm genome reveals a unique fibroin gene that provides high tensile strength.</title>
        <authorList>
            <person name="Kono N."/>
            <person name="Nakamura H."/>
            <person name="Ohtoshi R."/>
            <person name="Tomita M."/>
            <person name="Numata K."/>
            <person name="Arakawa K."/>
        </authorList>
    </citation>
    <scope>NUCLEOTIDE SEQUENCE [LARGE SCALE GENOMIC DNA]</scope>
</reference>
<evidence type="ECO:0000313" key="2">
    <source>
        <dbReference type="EMBL" id="GBP91117.1"/>
    </source>
</evidence>
<proteinExistence type="predicted"/>
<gene>
    <name evidence="2" type="ORF">EVAR_49588_1</name>
</gene>
<comment type="caution">
    <text evidence="2">The sequence shown here is derived from an EMBL/GenBank/DDBJ whole genome shotgun (WGS) entry which is preliminary data.</text>
</comment>
<protein>
    <submittedName>
        <fullName evidence="2">Uncharacterized protein</fullName>
    </submittedName>
</protein>
<keyword evidence="3" id="KW-1185">Reference proteome</keyword>
<dbReference type="Proteomes" id="UP000299102">
    <property type="component" value="Unassembled WGS sequence"/>
</dbReference>
<evidence type="ECO:0000313" key="3">
    <source>
        <dbReference type="Proteomes" id="UP000299102"/>
    </source>
</evidence>